<reference evidence="2" key="1">
    <citation type="submission" date="2020-11" db="EMBL/GenBank/DDBJ databases">
        <authorList>
            <consortium name="DOE Joint Genome Institute"/>
            <person name="Ahrendt S."/>
            <person name="Riley R."/>
            <person name="Andreopoulos W."/>
            <person name="Labutti K."/>
            <person name="Pangilinan J."/>
            <person name="Ruiz-Duenas F.J."/>
            <person name="Barrasa J.M."/>
            <person name="Sanchez-Garcia M."/>
            <person name="Camarero S."/>
            <person name="Miyauchi S."/>
            <person name="Serrano A."/>
            <person name="Linde D."/>
            <person name="Babiker R."/>
            <person name="Drula E."/>
            <person name="Ayuso-Fernandez I."/>
            <person name="Pacheco R."/>
            <person name="Padilla G."/>
            <person name="Ferreira P."/>
            <person name="Barriuso J."/>
            <person name="Kellner H."/>
            <person name="Castanera R."/>
            <person name="Alfaro M."/>
            <person name="Ramirez L."/>
            <person name="Pisabarro A.G."/>
            <person name="Kuo A."/>
            <person name="Tritt A."/>
            <person name="Lipzen A."/>
            <person name="He G."/>
            <person name="Yan M."/>
            <person name="Ng V."/>
            <person name="Cullen D."/>
            <person name="Martin F."/>
            <person name="Rosso M.-N."/>
            <person name="Henrissat B."/>
            <person name="Hibbett D."/>
            <person name="Martinez A.T."/>
            <person name="Grigoriev I.V."/>
        </authorList>
    </citation>
    <scope>NUCLEOTIDE SEQUENCE</scope>
    <source>
        <strain evidence="2">AH 40177</strain>
    </source>
</reference>
<proteinExistence type="predicted"/>
<dbReference type="AlphaFoldDB" id="A0A9P5PDH6"/>
<feature type="compositionally biased region" description="Acidic residues" evidence="1">
    <location>
        <begin position="372"/>
        <end position="383"/>
    </location>
</feature>
<sequence>MPPRTRQQLRATRSNTKATGLVSLSTVNLRRGKRKMRSEADGKEADRPTKIRKKNDKRSAKLIAEEDSASRAPGTPSPAVEPDPPITLPTNWEEEDDGLSAAILARDYELVRDLYDRYVKSFDKDSPTLYKILKSFDREAHVLLRRLPNPPAIDDDDKELSPSASQAIIDFDEEAFLGIMIHTAYLLWTLLTGMLPETCVWYTERFGKDEIPFNQSASEDEIPFNQWVNEYRVEQEKSVEEKRLNNNFAKNSSVGKSDAVDEDSSPAMAMQDKQTAEACDAYVTQPEASLPAHFVTQGNTVRLVDYPSSECDDEAPPVSSRSIRAAKLHALAATKSAGPPAQERSPERLQSNYSLRGRRLSERVAVEAAQIDTEDSLDDEDYIDGNVNGKDNVGDGDNSDNDSANASNDKEEIQEKHRKRRRRTKGKALTPDAPEDREELNGTHGGRGPLPREAKARLDALMAKLEEDVDAIAQEFGKPPEMCFKYIDGGDGSPTRSVTYWNIWQQWYGVHGQRKKPQNMPVSEWTGVVRNELETFLHSKLSDEDFDKPEARERALEEQTNWFWEHHDALIGETIARGKGNGMVTKILRPIVQMANRVYRETGFHIGGYAWHPDAGSHIFVGTQTLQKVKATNSTQMLSQADDIGLQIAVAKLVERKVDSELAELYRHCIAKKEPRDRHRSMIPRIFTYDLNRIFEEGDVPKLNFANFVESAWKHQVRVTNWPAGVAFLHVGVRTKKGFVTGVSALNKYKASDLTKICGPRMEQIQQAVNGKEVDEDLHYFEIERWTDEERALSKDQWSTIPVVSDTANNTVVSVAHSLLYHKEGGITKDTVVSLFADDSDDDDLPGGRIDSRLSRESRCVSFTSHLATASSVSGIPESGNAESGNAESGNTDSGNTDSGNTDSGNTGSSNTDSGNTSVGVALSYQWKDIMNILYQRGVMNILNKREFLLEQLSCGAFNFTPRAFHFHYLLVFSGISHWQWLNETRHQLCCSLIYPRRGREEPIVIWIATPPAPRTPVVRDASPDILFILTDYKVEGAVVKSGPALMRVTAKSNPTRYVRSSFTAALEMPIATREWEEVDAQGTVSFNESENCAIGSEAEEREPGVGGGGRECLGIKEDQLKKAFFKGVNTQWNDIARGTIVVDWAPSTSIDVDDRHYTRDIATVELDS</sequence>
<feature type="compositionally biased region" description="Basic and acidic residues" evidence="1">
    <location>
        <begin position="37"/>
        <end position="49"/>
    </location>
</feature>
<feature type="compositionally biased region" description="Low complexity" evidence="1">
    <location>
        <begin position="889"/>
        <end position="915"/>
    </location>
</feature>
<dbReference type="Proteomes" id="UP000772434">
    <property type="component" value="Unassembled WGS sequence"/>
</dbReference>
<comment type="caution">
    <text evidence="2">The sequence shown here is derived from an EMBL/GenBank/DDBJ whole genome shotgun (WGS) entry which is preliminary data.</text>
</comment>
<feature type="region of interest" description="Disordered" evidence="1">
    <location>
        <begin position="333"/>
        <end position="354"/>
    </location>
</feature>
<dbReference type="EMBL" id="JADNRY010000141">
    <property type="protein sequence ID" value="KAF9063644.1"/>
    <property type="molecule type" value="Genomic_DNA"/>
</dbReference>
<protein>
    <submittedName>
        <fullName evidence="2">Uncharacterized protein</fullName>
    </submittedName>
</protein>
<evidence type="ECO:0000313" key="2">
    <source>
        <dbReference type="EMBL" id="KAF9063644.1"/>
    </source>
</evidence>
<dbReference type="OrthoDB" id="3070088at2759"/>
<feature type="region of interest" description="Disordered" evidence="1">
    <location>
        <begin position="1"/>
        <end position="92"/>
    </location>
</feature>
<keyword evidence="3" id="KW-1185">Reference proteome</keyword>
<feature type="compositionally biased region" description="Polar residues" evidence="1">
    <location>
        <begin position="1"/>
        <end position="28"/>
    </location>
</feature>
<evidence type="ECO:0000256" key="1">
    <source>
        <dbReference type="SAM" id="MobiDB-lite"/>
    </source>
</evidence>
<organism evidence="2 3">
    <name type="scientific">Rhodocollybia butyracea</name>
    <dbReference type="NCBI Taxonomy" id="206335"/>
    <lineage>
        <taxon>Eukaryota</taxon>
        <taxon>Fungi</taxon>
        <taxon>Dikarya</taxon>
        <taxon>Basidiomycota</taxon>
        <taxon>Agaricomycotina</taxon>
        <taxon>Agaricomycetes</taxon>
        <taxon>Agaricomycetidae</taxon>
        <taxon>Agaricales</taxon>
        <taxon>Marasmiineae</taxon>
        <taxon>Omphalotaceae</taxon>
        <taxon>Rhodocollybia</taxon>
    </lineage>
</organism>
<feature type="compositionally biased region" description="Pro residues" evidence="1">
    <location>
        <begin position="75"/>
        <end position="87"/>
    </location>
</feature>
<accession>A0A9P5PDH6</accession>
<feature type="region of interest" description="Disordered" evidence="1">
    <location>
        <begin position="872"/>
        <end position="915"/>
    </location>
</feature>
<name>A0A9P5PDH6_9AGAR</name>
<evidence type="ECO:0000313" key="3">
    <source>
        <dbReference type="Proteomes" id="UP000772434"/>
    </source>
</evidence>
<feature type="compositionally biased region" description="Basic residues" evidence="1">
    <location>
        <begin position="416"/>
        <end position="426"/>
    </location>
</feature>
<gene>
    <name evidence="2" type="ORF">BDP27DRAFT_1367820</name>
</gene>
<feature type="region of interest" description="Disordered" evidence="1">
    <location>
        <begin position="371"/>
        <end position="452"/>
    </location>
</feature>